<keyword evidence="2" id="KW-1185">Reference proteome</keyword>
<dbReference type="AlphaFoldDB" id="A0A0D1A7B8"/>
<evidence type="ECO:0000313" key="1">
    <source>
        <dbReference type="EMBL" id="KIS03780.1"/>
    </source>
</evidence>
<organism evidence="1 2">
    <name type="scientific">Paucilactobacillus wasatchensis</name>
    <dbReference type="NCBI Taxonomy" id="1335616"/>
    <lineage>
        <taxon>Bacteria</taxon>
        <taxon>Bacillati</taxon>
        <taxon>Bacillota</taxon>
        <taxon>Bacilli</taxon>
        <taxon>Lactobacillales</taxon>
        <taxon>Lactobacillaceae</taxon>
        <taxon>Paucilactobacillus</taxon>
    </lineage>
</organism>
<sequence>MAQMNSYQQLFLGVAVLLTANTDGNVDIDNTRPTPID</sequence>
<dbReference type="PATRIC" id="fig|1335616.4.peg.608"/>
<dbReference type="EMBL" id="AWTT01000010">
    <property type="protein sequence ID" value="KIS03780.1"/>
    <property type="molecule type" value="Genomic_DNA"/>
</dbReference>
<reference evidence="1 2" key="1">
    <citation type="submission" date="2013-08" db="EMBL/GenBank/DDBJ databases">
        <title>Lactobacillus wasatchii sp. WDC04, a late gas producing bacteria isolated from aged chedder cheese.</title>
        <authorList>
            <person name="Oberg C.J."/>
            <person name="Culumber M."/>
            <person name="McMahon D.J."/>
            <person name="Broadbent J.R."/>
            <person name="Oberg T.S."/>
            <person name="Ortaki F."/>
        </authorList>
    </citation>
    <scope>NUCLEOTIDE SEQUENCE [LARGE SCALE GENOMIC DNA]</scope>
    <source>
        <strain evidence="1 2">WDC04</strain>
    </source>
</reference>
<evidence type="ECO:0000313" key="2">
    <source>
        <dbReference type="Proteomes" id="UP000032279"/>
    </source>
</evidence>
<dbReference type="Proteomes" id="UP000032279">
    <property type="component" value="Unassembled WGS sequence"/>
</dbReference>
<protein>
    <submittedName>
        <fullName evidence="1">Uncharacterized protein</fullName>
    </submittedName>
</protein>
<dbReference type="STRING" id="1335616.WDC_0612"/>
<proteinExistence type="predicted"/>
<name>A0A0D1A7B8_9LACO</name>
<accession>A0A0D1A7B8</accession>
<gene>
    <name evidence="1" type="ORF">WDC_0612</name>
</gene>
<comment type="caution">
    <text evidence="1">The sequence shown here is derived from an EMBL/GenBank/DDBJ whole genome shotgun (WGS) entry which is preliminary data.</text>
</comment>